<dbReference type="InterPro" id="IPR011545">
    <property type="entry name" value="DEAD/DEAH_box_helicase_dom"/>
</dbReference>
<dbReference type="GO" id="GO:0003676">
    <property type="term" value="F:nucleic acid binding"/>
    <property type="evidence" value="ECO:0007669"/>
    <property type="project" value="InterPro"/>
</dbReference>
<keyword evidence="3 7" id="KW-0347">Helicase</keyword>
<dbReference type="SMART" id="SM00490">
    <property type="entry name" value="HELICc"/>
    <property type="match status" value="1"/>
</dbReference>
<dbReference type="Gene3D" id="3.40.50.300">
    <property type="entry name" value="P-loop containing nucleotide triphosphate hydrolases"/>
    <property type="match status" value="2"/>
</dbReference>
<evidence type="ECO:0000256" key="2">
    <source>
        <dbReference type="ARBA" id="ARBA00022801"/>
    </source>
</evidence>
<dbReference type="GO" id="GO:0004386">
    <property type="term" value="F:helicase activity"/>
    <property type="evidence" value="ECO:0007669"/>
    <property type="project" value="UniProtKB-KW"/>
</dbReference>
<evidence type="ECO:0000256" key="1">
    <source>
        <dbReference type="ARBA" id="ARBA00022741"/>
    </source>
</evidence>
<feature type="compositionally biased region" description="Low complexity" evidence="5">
    <location>
        <begin position="183"/>
        <end position="193"/>
    </location>
</feature>
<evidence type="ECO:0000313" key="7">
    <source>
        <dbReference type="EMBL" id="KTQ84213.1"/>
    </source>
</evidence>
<reference evidence="7 8" key="1">
    <citation type="journal article" date="2016" name="Front. Microbiol.">
        <title>Genomic Resource of Rice Seed Associated Bacteria.</title>
        <authorList>
            <person name="Midha S."/>
            <person name="Bansal K."/>
            <person name="Sharma S."/>
            <person name="Kumar N."/>
            <person name="Patil P.P."/>
            <person name="Chaudhry V."/>
            <person name="Patil P.B."/>
        </authorList>
    </citation>
    <scope>NUCLEOTIDE SEQUENCE [LARGE SCALE GENOMIC DNA]</scope>
    <source>
        <strain evidence="7 8">NS226</strain>
    </source>
</reference>
<dbReference type="RefSeq" id="WP_058636756.1">
    <property type="nucleotide sequence ID" value="NZ_LDPZ01000074.1"/>
</dbReference>
<dbReference type="PANTHER" id="PTHR47961:SF6">
    <property type="entry name" value="DNA-DIRECTED DNA POLYMERASE"/>
    <property type="match status" value="1"/>
</dbReference>
<name>A0A175R2S8_9HYPH</name>
<proteinExistence type="predicted"/>
<feature type="region of interest" description="Disordered" evidence="5">
    <location>
        <begin position="170"/>
        <end position="203"/>
    </location>
</feature>
<comment type="caution">
    <text evidence="7">The sequence shown here is derived from an EMBL/GenBank/DDBJ whole genome shotgun (WGS) entry which is preliminary data.</text>
</comment>
<gene>
    <name evidence="7" type="ORF">NS226_21905</name>
</gene>
<dbReference type="PANTHER" id="PTHR47961">
    <property type="entry name" value="DNA POLYMERASE THETA, PUTATIVE (AFU_ORTHOLOGUE AFUA_1G05260)-RELATED"/>
    <property type="match status" value="1"/>
</dbReference>
<evidence type="ECO:0000256" key="5">
    <source>
        <dbReference type="SAM" id="MobiDB-lite"/>
    </source>
</evidence>
<evidence type="ECO:0000256" key="4">
    <source>
        <dbReference type="ARBA" id="ARBA00022840"/>
    </source>
</evidence>
<keyword evidence="1" id="KW-0547">Nucleotide-binding</keyword>
<keyword evidence="4" id="KW-0067">ATP-binding</keyword>
<dbReference type="InterPro" id="IPR014001">
    <property type="entry name" value="Helicase_ATP-bd"/>
</dbReference>
<sequence>MAELERERRALAEAFLVVHATENALTAQQARLFVRSIQSSWRVPTLEWSVRQSVELFTDARRLLHAATIFEECDGPDGAAAASCYRRAGEIMEWLARAGDDVTHDVPAEVLAAGAYQLAGLPAMAGGILKRVKLDGVGAIIGAFLGCDFDAVMELTAAFWEKHGDLTGPSGSERLLDDDGDVSAHPAPSAVSAPDDEDVPKPDSRTSRVAWYVAVETVRSIGLLTDGLRRGELIRTETALQKLVALADLATRIVSDEAWIMLKLVRASAGRFARDSLHRRVAPFATPTPDAAVKLHRFAREQFARGRGVLWPSQVSGIARLAAGRSFALCTPTGSGKTLVANLALLKELLLAAPATGKPAPLALYIVPSRALAGEVEAKLSGEFRGAITVTGLYGGTDWGITDYWLTADTPTVLVATVEKAEALIRYVGHLLVRRLELLIIDEAHQVVVEGSARTMRDLAAHSDRAMRIEGLVTRLLALKPNIARVALTAVAGGAASPVARWIEGDKSAEAVGLGYRSSRQLVGVLESRPGQSARITLELNNGQPLYVRGREDPVFLNLRLPAMPKPLSEIRDSLPHYVQNHALWTAMNLIPSGRRILISVTQAPDRVMKRYAEAFTLKGWDVLAPFSPPEEGEALFAEARAACVDYCGQESSEVALLDRGIATSHGQMPQRLRRLMVELIEKRVCPVTVATATLTEGVNLPFDLIILPSLERTVDFRPTGQPVTDILPTAEFRNLAGRAGRPGAAESMEGMTLICLPMVNSSTAPTEQATQRNQRDGFARNLNRLLAAIAAEARADAVVSTPLQTLLRSIRQKARDVLGLRTVADLHAFLETSLPEMIGDNLGVRSAQTLDMLGDSLDELDGFILSAIEEMERLSGAPADVEAAIRDLWNRSFTRYADVSEQWMEAAFVKRGEAIAGKLYPDRVQRRALYQIGFTPYVGRQFQQVSPDILQALRGAAEYGLLGNAERFALVMQLGELVRGGRGFGFTARGAMEQALIERWLDVAGWWLQRDGASPPATSELRRWQGFVANNLEFRLGVSVGSAVAEAWNANAGEAEVPSLAEWRKTTKLPWIGFWFRELLRWGTLDPFVAFAMAQGLAGTREASALLRAEFETWLASRTLLPTAEDRIDPQLFLAWMESRPRAVVPPAVPTTVAARLASVTGSRASYAVRPIVRDGAVTWLDPAGFEVASGQSIPGAGAGRPAGHDYVIANDQFGVRVTQTF</sequence>
<evidence type="ECO:0000259" key="6">
    <source>
        <dbReference type="PROSITE" id="PS51192"/>
    </source>
</evidence>
<dbReference type="InterPro" id="IPR050474">
    <property type="entry name" value="Hel308_SKI2-like"/>
</dbReference>
<dbReference type="EMBL" id="LDPZ01000074">
    <property type="protein sequence ID" value="KTQ84213.1"/>
    <property type="molecule type" value="Genomic_DNA"/>
</dbReference>
<dbReference type="AlphaFoldDB" id="A0A175R2S8"/>
<evidence type="ECO:0000256" key="3">
    <source>
        <dbReference type="ARBA" id="ARBA00022806"/>
    </source>
</evidence>
<dbReference type="SMART" id="SM00487">
    <property type="entry name" value="DEXDc"/>
    <property type="match status" value="1"/>
</dbReference>
<evidence type="ECO:0000313" key="8">
    <source>
        <dbReference type="Proteomes" id="UP000078272"/>
    </source>
</evidence>
<feature type="domain" description="Helicase ATP-binding" evidence="6">
    <location>
        <begin position="318"/>
        <end position="510"/>
    </location>
</feature>
<protein>
    <submittedName>
        <fullName evidence="7">DNA helicase</fullName>
    </submittedName>
</protein>
<dbReference type="Proteomes" id="UP000078272">
    <property type="component" value="Unassembled WGS sequence"/>
</dbReference>
<organism evidence="7 8">
    <name type="scientific">Aureimonas ureilytica</name>
    <dbReference type="NCBI Taxonomy" id="401562"/>
    <lineage>
        <taxon>Bacteria</taxon>
        <taxon>Pseudomonadati</taxon>
        <taxon>Pseudomonadota</taxon>
        <taxon>Alphaproteobacteria</taxon>
        <taxon>Hyphomicrobiales</taxon>
        <taxon>Aurantimonadaceae</taxon>
        <taxon>Aureimonas</taxon>
    </lineage>
</organism>
<accession>A0A175R2S8</accession>
<dbReference type="InterPro" id="IPR027417">
    <property type="entry name" value="P-loop_NTPase"/>
</dbReference>
<keyword evidence="2" id="KW-0378">Hydrolase</keyword>
<dbReference type="SUPFAM" id="SSF52540">
    <property type="entry name" value="P-loop containing nucleoside triphosphate hydrolases"/>
    <property type="match status" value="2"/>
</dbReference>
<dbReference type="GO" id="GO:0005524">
    <property type="term" value="F:ATP binding"/>
    <property type="evidence" value="ECO:0007669"/>
    <property type="project" value="UniProtKB-KW"/>
</dbReference>
<dbReference type="PROSITE" id="PS51192">
    <property type="entry name" value="HELICASE_ATP_BIND_1"/>
    <property type="match status" value="1"/>
</dbReference>
<dbReference type="GO" id="GO:0016787">
    <property type="term" value="F:hydrolase activity"/>
    <property type="evidence" value="ECO:0007669"/>
    <property type="project" value="UniProtKB-KW"/>
</dbReference>
<dbReference type="PATRIC" id="fig|401562.3.peg.4839"/>
<dbReference type="Pfam" id="PF00270">
    <property type="entry name" value="DEAD"/>
    <property type="match status" value="1"/>
</dbReference>
<dbReference type="InterPro" id="IPR001650">
    <property type="entry name" value="Helicase_C-like"/>
</dbReference>
<dbReference type="OrthoDB" id="9815222at2"/>